<evidence type="ECO:0000313" key="5">
    <source>
        <dbReference type="EMBL" id="MDR7307585.1"/>
    </source>
</evidence>
<feature type="domain" description="Aldehyde dehydrogenase" evidence="4">
    <location>
        <begin position="4"/>
        <end position="451"/>
    </location>
</feature>
<evidence type="ECO:0000256" key="3">
    <source>
        <dbReference type="RuleBase" id="RU003345"/>
    </source>
</evidence>
<dbReference type="Pfam" id="PF00171">
    <property type="entry name" value="Aldedh"/>
    <property type="match status" value="1"/>
</dbReference>
<dbReference type="Gene3D" id="3.40.605.10">
    <property type="entry name" value="Aldehyde Dehydrogenase, Chain A, domain 1"/>
    <property type="match status" value="1"/>
</dbReference>
<dbReference type="SUPFAM" id="SSF53720">
    <property type="entry name" value="ALDH-like"/>
    <property type="match status" value="1"/>
</dbReference>
<evidence type="ECO:0000256" key="1">
    <source>
        <dbReference type="ARBA" id="ARBA00023002"/>
    </source>
</evidence>
<feature type="active site" evidence="2">
    <location>
        <position position="229"/>
    </location>
</feature>
<dbReference type="InterPro" id="IPR016163">
    <property type="entry name" value="Ald_DH_C"/>
</dbReference>
<dbReference type="Gene3D" id="3.40.309.10">
    <property type="entry name" value="Aldehyde Dehydrogenase, Chain A, domain 2"/>
    <property type="match status" value="1"/>
</dbReference>
<evidence type="ECO:0000259" key="4">
    <source>
        <dbReference type="Pfam" id="PF00171"/>
    </source>
</evidence>
<reference evidence="5 6" key="1">
    <citation type="submission" date="2023-07" db="EMBL/GenBank/DDBJ databases">
        <title>Sorghum-associated microbial communities from plants grown in Nebraska, USA.</title>
        <authorList>
            <person name="Schachtman D."/>
        </authorList>
    </citation>
    <scope>NUCLEOTIDE SEQUENCE [LARGE SCALE GENOMIC DNA]</scope>
    <source>
        <strain evidence="5 6">BE308</strain>
    </source>
</reference>
<evidence type="ECO:0000313" key="6">
    <source>
        <dbReference type="Proteomes" id="UP001268089"/>
    </source>
</evidence>
<dbReference type="Proteomes" id="UP001268089">
    <property type="component" value="Unassembled WGS sequence"/>
</dbReference>
<dbReference type="InterPro" id="IPR015590">
    <property type="entry name" value="Aldehyde_DH_dom"/>
</dbReference>
<gene>
    <name evidence="5" type="ORF">J2X15_002872</name>
</gene>
<dbReference type="RefSeq" id="WP_310343961.1">
    <property type="nucleotide sequence ID" value="NZ_JAVDXO010000006.1"/>
</dbReference>
<name>A0ABU1ZRU2_9BURK</name>
<proteinExistence type="inferred from homology"/>
<organism evidence="5 6">
    <name type="scientific">Rhodoferax saidenbachensis</name>
    <dbReference type="NCBI Taxonomy" id="1484693"/>
    <lineage>
        <taxon>Bacteria</taxon>
        <taxon>Pseudomonadati</taxon>
        <taxon>Pseudomonadota</taxon>
        <taxon>Betaproteobacteria</taxon>
        <taxon>Burkholderiales</taxon>
        <taxon>Comamonadaceae</taxon>
        <taxon>Rhodoferax</taxon>
    </lineage>
</organism>
<sequence length="457" mass="48899">MSQLAIYNPANGHLITTLPADDVVSVEAKVALARHAQPAWAATSLAERKACISAFRAGVVHDLESLAFIMTRETGKPIQMSRNELNGLLGRIDFFLAEADATLATQTVFAEGGMTEQIQHTPLGVVANISAWNYPWFVGCNVILPALLTGNTVVYKPSEYATLTGLEITRLLHKAGVPENVMICLVGAGAVGAALLEQKVDGVFFTGSYATGARIAQAVGTKLVKLQLELGGKDPTYVCDDANVQVAAESLADGAMYNTGQSCCSVERVYVHEKVYDQFVQAFVATVKTFKTGDPVAEDTYIGALTRAPQLEVLEAQVADAQAKGATLLTGGARGTGEGNWFQPTVFSNVNHSMELMREESFGPIIGIQKVGSDAEAVKLMNDTRYGLTAGVFTPNEARAKAVLEQVHAGTVYWNCCDRVSPRLPWSGHGDSGVGLTLSTYGIQTFTRPKAWHLRKA</sequence>
<comment type="caution">
    <text evidence="5">The sequence shown here is derived from an EMBL/GenBank/DDBJ whole genome shotgun (WGS) entry which is preliminary data.</text>
</comment>
<dbReference type="InterPro" id="IPR029510">
    <property type="entry name" value="Ald_DH_CS_GLU"/>
</dbReference>
<dbReference type="InterPro" id="IPR016161">
    <property type="entry name" value="Ald_DH/histidinol_DH"/>
</dbReference>
<dbReference type="EMBL" id="JAVDXO010000006">
    <property type="protein sequence ID" value="MDR7307585.1"/>
    <property type="molecule type" value="Genomic_DNA"/>
</dbReference>
<dbReference type="PANTHER" id="PTHR11699">
    <property type="entry name" value="ALDEHYDE DEHYDROGENASE-RELATED"/>
    <property type="match status" value="1"/>
</dbReference>
<dbReference type="CDD" id="cd07102">
    <property type="entry name" value="ALDH_EDX86601"/>
    <property type="match status" value="1"/>
</dbReference>
<protein>
    <submittedName>
        <fullName evidence="5">Acyl-CoA reductase-like NAD-dependent aldehyde dehydrogenase</fullName>
    </submittedName>
</protein>
<keyword evidence="1 3" id="KW-0560">Oxidoreductase</keyword>
<accession>A0ABU1ZRU2</accession>
<comment type="similarity">
    <text evidence="3">Belongs to the aldehyde dehydrogenase family.</text>
</comment>
<keyword evidence="6" id="KW-1185">Reference proteome</keyword>
<dbReference type="PROSITE" id="PS00687">
    <property type="entry name" value="ALDEHYDE_DEHYDR_GLU"/>
    <property type="match status" value="1"/>
</dbReference>
<dbReference type="InterPro" id="IPR016162">
    <property type="entry name" value="Ald_DH_N"/>
</dbReference>
<evidence type="ECO:0000256" key="2">
    <source>
        <dbReference type="PROSITE-ProRule" id="PRU10007"/>
    </source>
</evidence>